<dbReference type="STRING" id="652103.Rpdx1_1550"/>
<name>E6VJ29_RHOPX</name>
<protein>
    <submittedName>
        <fullName evidence="1">Uncharacterized protein</fullName>
    </submittedName>
</protein>
<dbReference type="KEGG" id="rpx:Rpdx1_1550"/>
<reference evidence="1" key="1">
    <citation type="submission" date="2010-12" db="EMBL/GenBank/DDBJ databases">
        <title>Complete sequence of Rhodopseudomonas palustris DX-1.</title>
        <authorList>
            <consortium name="US DOE Joint Genome Institute"/>
            <person name="Lucas S."/>
            <person name="Copeland A."/>
            <person name="Lapidus A."/>
            <person name="Cheng J.-F."/>
            <person name="Goodwin L."/>
            <person name="Pitluck S."/>
            <person name="Misra M."/>
            <person name="Chertkov O."/>
            <person name="Detter J.C."/>
            <person name="Han C."/>
            <person name="Tapia R."/>
            <person name="Land M."/>
            <person name="Hauser L."/>
            <person name="Kyrpides N."/>
            <person name="Ivanova N."/>
            <person name="Ovchinnikova G."/>
            <person name="Logan B."/>
            <person name="Oda Y."/>
            <person name="Harwood C."/>
            <person name="Woyke T."/>
        </authorList>
    </citation>
    <scope>NUCLEOTIDE SEQUENCE [LARGE SCALE GENOMIC DNA]</scope>
    <source>
        <strain evidence="1">DX-1</strain>
    </source>
</reference>
<sequence>MCDPGLGLRRQGLSFTILAAEAMFTAGRPRHPADRKAVDEILDGLKFHA</sequence>
<proteinExistence type="predicted"/>
<organism evidence="1 2">
    <name type="scientific">Rhodopseudomonas palustris (strain DX-1)</name>
    <dbReference type="NCBI Taxonomy" id="652103"/>
    <lineage>
        <taxon>Bacteria</taxon>
        <taxon>Pseudomonadati</taxon>
        <taxon>Pseudomonadota</taxon>
        <taxon>Alphaproteobacteria</taxon>
        <taxon>Hyphomicrobiales</taxon>
        <taxon>Nitrobacteraceae</taxon>
        <taxon>Rhodopseudomonas</taxon>
    </lineage>
</organism>
<dbReference type="AlphaFoldDB" id="E6VJ29"/>
<accession>E6VJ29</accession>
<evidence type="ECO:0000313" key="2">
    <source>
        <dbReference type="Proteomes" id="UP000001402"/>
    </source>
</evidence>
<dbReference type="EMBL" id="CP002418">
    <property type="protein sequence ID" value="ADU43170.1"/>
    <property type="molecule type" value="Genomic_DNA"/>
</dbReference>
<dbReference type="Proteomes" id="UP000001402">
    <property type="component" value="Chromosome"/>
</dbReference>
<evidence type="ECO:0000313" key="1">
    <source>
        <dbReference type="EMBL" id="ADU43170.1"/>
    </source>
</evidence>
<dbReference type="HOGENOM" id="CLU_3140102_0_0_5"/>
<gene>
    <name evidence="1" type="ordered locus">Rpdx1_1550</name>
</gene>